<gene>
    <name evidence="2" type="ORF">CVP05_01100</name>
</gene>
<evidence type="ECO:0000313" key="3">
    <source>
        <dbReference type="Proteomes" id="UP000229329"/>
    </source>
</evidence>
<keyword evidence="1" id="KW-0812">Transmembrane</keyword>
<evidence type="ECO:0000256" key="1">
    <source>
        <dbReference type="SAM" id="Phobius"/>
    </source>
</evidence>
<protein>
    <submittedName>
        <fullName evidence="2">Uncharacterized protein</fullName>
    </submittedName>
</protein>
<sequence>MSEISAVVTAICAVLGLFGGFWVWFHNIAQSRMPFVHFQVKSSAYDRNILIVKLIPQRIDYAYQVENIRSSLEIYSKFSGVDILGNGKMKLENPLSLSERQLIVPSKNQVLDDEKIINFYIDLRNCPRAFHRIQVDLKSQYFPWKWARPIDVPVC</sequence>
<dbReference type="OrthoDB" id="9961272at2"/>
<proteinExistence type="predicted"/>
<organism evidence="2 3">
    <name type="scientific">Conservatibacter flavescens</name>
    <dbReference type="NCBI Taxonomy" id="28161"/>
    <lineage>
        <taxon>Bacteria</taxon>
        <taxon>Pseudomonadati</taxon>
        <taxon>Pseudomonadota</taxon>
        <taxon>Gammaproteobacteria</taxon>
        <taxon>Pasteurellales</taxon>
        <taxon>Pasteurellaceae</taxon>
        <taxon>Conservatibacter</taxon>
    </lineage>
</organism>
<dbReference type="AlphaFoldDB" id="A0A2M8S5Q5"/>
<feature type="transmembrane region" description="Helical" evidence="1">
    <location>
        <begin position="6"/>
        <end position="25"/>
    </location>
</feature>
<accession>A0A2M8S5Q5</accession>
<dbReference type="Proteomes" id="UP000229329">
    <property type="component" value="Unassembled WGS sequence"/>
</dbReference>
<dbReference type="RefSeq" id="WP_100287714.1">
    <property type="nucleotide sequence ID" value="NZ_PHHA01000002.1"/>
</dbReference>
<keyword evidence="1" id="KW-0472">Membrane</keyword>
<comment type="caution">
    <text evidence="2">The sequence shown here is derived from an EMBL/GenBank/DDBJ whole genome shotgun (WGS) entry which is preliminary data.</text>
</comment>
<evidence type="ECO:0000313" key="2">
    <source>
        <dbReference type="EMBL" id="PJG86438.1"/>
    </source>
</evidence>
<reference evidence="2 3" key="1">
    <citation type="submission" date="2017-11" db="EMBL/GenBank/DDBJ databases">
        <title>Reclassification of Bisgaard taxon 7 as Conservatibacter flavescens gen. nov., sp. nov.</title>
        <authorList>
            <person name="Christensen H."/>
        </authorList>
    </citation>
    <scope>NUCLEOTIDE SEQUENCE [LARGE SCALE GENOMIC DNA]</scope>
    <source>
        <strain evidence="2 3">7_4</strain>
    </source>
</reference>
<name>A0A2M8S5Q5_9PAST</name>
<keyword evidence="3" id="KW-1185">Reference proteome</keyword>
<dbReference type="EMBL" id="PHHA01000002">
    <property type="protein sequence ID" value="PJG86438.1"/>
    <property type="molecule type" value="Genomic_DNA"/>
</dbReference>
<keyword evidence="1" id="KW-1133">Transmembrane helix</keyword>